<dbReference type="InterPro" id="IPR052018">
    <property type="entry name" value="PHP_domain"/>
</dbReference>
<feature type="signal peptide" evidence="1">
    <location>
        <begin position="1"/>
        <end position="23"/>
    </location>
</feature>
<protein>
    <submittedName>
        <fullName evidence="2">CehA/McbA family metallohydrolase</fullName>
    </submittedName>
</protein>
<dbReference type="PANTHER" id="PTHR42924:SF3">
    <property type="entry name" value="POLYMERASE_HISTIDINOL PHOSPHATASE N-TERMINAL DOMAIN-CONTAINING PROTEIN"/>
    <property type="match status" value="1"/>
</dbReference>
<organism evidence="2 3">
    <name type="scientific">Sphingomonas oligophenolica</name>
    <dbReference type="NCBI Taxonomy" id="301154"/>
    <lineage>
        <taxon>Bacteria</taxon>
        <taxon>Pseudomonadati</taxon>
        <taxon>Pseudomonadota</taxon>
        <taxon>Alphaproteobacteria</taxon>
        <taxon>Sphingomonadales</taxon>
        <taxon>Sphingomonadaceae</taxon>
        <taxon>Sphingomonas</taxon>
    </lineage>
</organism>
<dbReference type="Gene3D" id="3.20.20.140">
    <property type="entry name" value="Metal-dependent hydrolases"/>
    <property type="match status" value="1"/>
</dbReference>
<evidence type="ECO:0000313" key="2">
    <source>
        <dbReference type="EMBL" id="MEN2790938.1"/>
    </source>
</evidence>
<dbReference type="PANTHER" id="PTHR42924">
    <property type="entry name" value="EXONUCLEASE"/>
    <property type="match status" value="1"/>
</dbReference>
<dbReference type="RefSeq" id="WP_343892850.1">
    <property type="nucleotide sequence ID" value="NZ_BAAAEH010000065.1"/>
</dbReference>
<evidence type="ECO:0000313" key="3">
    <source>
        <dbReference type="Proteomes" id="UP001419910"/>
    </source>
</evidence>
<comment type="caution">
    <text evidence="2">The sequence shown here is derived from an EMBL/GenBank/DDBJ whole genome shotgun (WGS) entry which is preliminary data.</text>
</comment>
<dbReference type="NCBIfam" id="NF038032">
    <property type="entry name" value="CehA_McbA_metalo"/>
    <property type="match status" value="1"/>
</dbReference>
<accession>A0ABU9Y572</accession>
<dbReference type="SUPFAM" id="SSF89550">
    <property type="entry name" value="PHP domain-like"/>
    <property type="match status" value="1"/>
</dbReference>
<dbReference type="InterPro" id="IPR016195">
    <property type="entry name" value="Pol/histidinol_Pase-like"/>
</dbReference>
<reference evidence="2 3" key="1">
    <citation type="submission" date="2024-05" db="EMBL/GenBank/DDBJ databases">
        <authorList>
            <person name="Liu Q."/>
            <person name="Xin Y.-H."/>
        </authorList>
    </citation>
    <scope>NUCLEOTIDE SEQUENCE [LARGE SCALE GENOMIC DNA]</scope>
    <source>
        <strain evidence="2 3">CGMCC 1.10181</strain>
    </source>
</reference>
<feature type="chain" id="PRO_5047378434" evidence="1">
    <location>
        <begin position="24"/>
        <end position="508"/>
    </location>
</feature>
<gene>
    <name evidence="2" type="ORF">ABC974_14955</name>
</gene>
<name>A0ABU9Y572_9SPHN</name>
<keyword evidence="1" id="KW-0732">Signal</keyword>
<dbReference type="EMBL" id="JBDIME010000013">
    <property type="protein sequence ID" value="MEN2790938.1"/>
    <property type="molecule type" value="Genomic_DNA"/>
</dbReference>
<evidence type="ECO:0000256" key="1">
    <source>
        <dbReference type="SAM" id="SignalP"/>
    </source>
</evidence>
<dbReference type="Proteomes" id="UP001419910">
    <property type="component" value="Unassembled WGS sequence"/>
</dbReference>
<keyword evidence="3" id="KW-1185">Reference proteome</keyword>
<sequence length="508" mass="55169">MTMRLASALFAALVLLVPAVARAGEARAPTDRADARMPWRVLKGERTRASYEHYTELPFDLPAGVTRLTIRFTYGGKEQRSVIDLGLRDPARFRGWSGGTRDHMTLSTEDATPGYLPGPLPAGRWNLVLGAPNIREGARAPYEAQIFIERAATVTEFADAPILAKPGWYRGDLHMHSGDSDGRCKAQSGASVPCPVYRTVEAAAARGLDFIALSDHNTTAHFNALRELQGAFDRMLLVPGREITTFWGHSNVFGPTDFLDFRMTGPHWDQARKWMEAVHREGGIVSINHAGAPSGELCMGCGWRVDDLPDGAVDSVEVVNGGTMRETRTADNALQGMGYWTKLLNMGRHVTGIGGSDSHEADRPASEAGAVGSPTTIVYMSELSVHGFLAGISSGRVFIDVEGTRDRFLDLSASAGHQHAMMGQTLRLHPGEPVQFAAELKGVPSGTMQLVIDGQAETAHRALFDAGHPLSIAPWRSDGRAHWIRADIRDDQGRLLLIGNPIYIAPVR</sequence>
<proteinExistence type="predicted"/>